<dbReference type="KEGG" id="ladl:NCTC12735_00063"/>
<gene>
    <name evidence="1" type="ORF">Lade_2039</name>
    <name evidence="2" type="ORF">NCTC12735_00063</name>
</gene>
<evidence type="ECO:0000313" key="3">
    <source>
        <dbReference type="Proteomes" id="UP000054859"/>
    </source>
</evidence>
<keyword evidence="3" id="KW-1185">Reference proteome</keyword>
<evidence type="ECO:0000313" key="4">
    <source>
        <dbReference type="Proteomes" id="UP000281170"/>
    </source>
</evidence>
<accession>A0A0W0R1B1</accession>
<organism evidence="1 3">
    <name type="scientific">Legionella adelaidensis</name>
    <dbReference type="NCBI Taxonomy" id="45056"/>
    <lineage>
        <taxon>Bacteria</taxon>
        <taxon>Pseudomonadati</taxon>
        <taxon>Pseudomonadota</taxon>
        <taxon>Gammaproteobacteria</taxon>
        <taxon>Legionellales</taxon>
        <taxon>Legionellaceae</taxon>
        <taxon>Legionella</taxon>
    </lineage>
</organism>
<geneLocation type="plasmid" evidence="2 4">
    <name>5</name>
</geneLocation>
<proteinExistence type="predicted"/>
<dbReference type="Proteomes" id="UP000054859">
    <property type="component" value="Unassembled WGS sequence"/>
</dbReference>
<evidence type="ECO:0000313" key="2">
    <source>
        <dbReference type="EMBL" id="VEH81292.1"/>
    </source>
</evidence>
<keyword evidence="2" id="KW-0614">Plasmid</keyword>
<name>A0A0W0R1B1_9GAMM</name>
<dbReference type="STRING" id="45056.Lade_2039"/>
<evidence type="ECO:0000313" key="1">
    <source>
        <dbReference type="EMBL" id="KTC64745.1"/>
    </source>
</evidence>
<dbReference type="AlphaFoldDB" id="A0A0W0R1B1"/>
<dbReference type="EMBL" id="LNKA01000019">
    <property type="protein sequence ID" value="KTC64745.1"/>
    <property type="molecule type" value="Genomic_DNA"/>
</dbReference>
<reference evidence="2 4" key="2">
    <citation type="submission" date="2018-12" db="EMBL/GenBank/DDBJ databases">
        <authorList>
            <consortium name="Pathogen Informatics"/>
        </authorList>
    </citation>
    <scope>NUCLEOTIDE SEQUENCE [LARGE SCALE GENOMIC DNA]</scope>
    <source>
        <strain evidence="2 4">NCTC12735</strain>
        <plasmid evidence="4">5</plasmid>
    </source>
</reference>
<dbReference type="EMBL" id="LR134414">
    <property type="protein sequence ID" value="VEH81292.1"/>
    <property type="molecule type" value="Genomic_DNA"/>
</dbReference>
<protein>
    <submittedName>
        <fullName evidence="1">Uncharacterized protein</fullName>
    </submittedName>
</protein>
<dbReference type="PATRIC" id="fig|45056.6.peg.2107"/>
<reference evidence="1 3" key="1">
    <citation type="submission" date="2015-11" db="EMBL/GenBank/DDBJ databases">
        <title>Identification of large and diverse effector repertoires of 38 Legionella species.</title>
        <authorList>
            <person name="Burstein D."/>
            <person name="Amaro F."/>
            <person name="Zusman T."/>
            <person name="Lifshitz Z."/>
            <person name="Cohen O."/>
            <person name="Gilbert J.A."/>
            <person name="Pupko T."/>
            <person name="Shuman H.A."/>
            <person name="Segal G."/>
        </authorList>
    </citation>
    <scope>NUCLEOTIDE SEQUENCE [LARGE SCALE GENOMIC DNA]</scope>
    <source>
        <strain evidence="1 3">1762-AUS-E</strain>
    </source>
</reference>
<sequence length="299" mass="33879">MLPLYKKLTFQVEPCKNKTQKLEKVDAYKVALLTESSEPDLFWGTKLKFFPKPHSIDEATSVVDIYSLNYEVSMQENSSLVDKRKVKKINRDLSSLTCMPPSSAKHIHAQVVLVLDIKTKEEGYNNKGIIQTKEQEFLSLFNQTPSISFIDTLQKAGLQYVILEGSLKADLLGKNLFEETHEKHLQSTSEDFCQLVEFMINAFKRGETVVIKNKSHGVEYTFNAADYLKKISPDMPDYQPANMSVTVYPKQYYSIATQGTYTKAMQASGLFKLSTVANDETGIVQMTTEKIIHQKMVGC</sequence>
<dbReference type="Proteomes" id="UP000281170">
    <property type="component" value="Plasmid 5"/>
</dbReference>